<dbReference type="InterPro" id="IPR022298">
    <property type="entry name" value="Conjug_transposon_TraN"/>
</dbReference>
<protein>
    <submittedName>
        <fullName evidence="1">DUF4138 domain-containing protein</fullName>
    </submittedName>
</protein>
<organism evidence="1">
    <name type="scientific">Bacteroides ovatus</name>
    <dbReference type="NCBI Taxonomy" id="28116"/>
    <lineage>
        <taxon>Bacteria</taxon>
        <taxon>Pseudomonadati</taxon>
        <taxon>Bacteroidota</taxon>
        <taxon>Bacteroidia</taxon>
        <taxon>Bacteroidales</taxon>
        <taxon>Bacteroidaceae</taxon>
        <taxon>Bacteroides</taxon>
    </lineage>
</organism>
<proteinExistence type="predicted"/>
<dbReference type="EMBL" id="VWFQ01000062">
    <property type="protein sequence ID" value="KAA4632819.1"/>
    <property type="molecule type" value="Genomic_DNA"/>
</dbReference>
<feature type="non-terminal residue" evidence="1">
    <location>
        <position position="1"/>
    </location>
</feature>
<dbReference type="Pfam" id="PF13595">
    <property type="entry name" value="DUF4138"/>
    <property type="match status" value="1"/>
</dbReference>
<reference evidence="1" key="1">
    <citation type="journal article" date="2019" name="Nat. Med.">
        <title>A library of human gut bacterial isolates paired with longitudinal multiomics data enables mechanistic microbiome research.</title>
        <authorList>
            <person name="Poyet M."/>
            <person name="Groussin M."/>
            <person name="Gibbons S.M."/>
            <person name="Avila-Pacheco J."/>
            <person name="Jiang X."/>
            <person name="Kearney S.M."/>
            <person name="Perrotta A.R."/>
            <person name="Berdy B."/>
            <person name="Zhao S."/>
            <person name="Lieberman T.D."/>
            <person name="Swanson P.K."/>
            <person name="Smith M."/>
            <person name="Roesemann S."/>
            <person name="Alexander J.E."/>
            <person name="Rich S.A."/>
            <person name="Livny J."/>
            <person name="Vlamakis H."/>
            <person name="Clish C."/>
            <person name="Bullock K."/>
            <person name="Deik A."/>
            <person name="Scott J."/>
            <person name="Pierce K.A."/>
            <person name="Xavier R.J."/>
            <person name="Alm E.J."/>
        </authorList>
    </citation>
    <scope>NUCLEOTIDE SEQUENCE</scope>
    <source>
        <strain evidence="1">BIOML-A16</strain>
    </source>
</reference>
<dbReference type="AlphaFoldDB" id="A0A642C637"/>
<name>A0A642C637_BACOV</name>
<comment type="caution">
    <text evidence="1">The sequence shown here is derived from an EMBL/GenBank/DDBJ whole genome shotgun (WGS) entry which is preliminary data.</text>
</comment>
<gene>
    <name evidence="1" type="ORF">F3B52_26370</name>
</gene>
<accession>A0A642C637</accession>
<evidence type="ECO:0000313" key="1">
    <source>
        <dbReference type="EMBL" id="KAA4632819.1"/>
    </source>
</evidence>
<sequence>PADVLYLKQGNEEVFGVEYYNNMVKVGTTFDAFEPSNLFVIDKDLNTYEITLFKDNALTYSYNFDDGRKYIAHIDVNSIEMDNLINKLHYKKRNIFSLGVIKNKFEMSLANLYVKDDFMFFVFDIKNFSNIDYDVDFIKCFLRDQKKVKNSIQQEVPYDPVEQKDFDKKILGKSQNRFVLAFNKFTIPDDKVFEIEMFERGGGRHMKLSILNEYILSAELLK</sequence>